<evidence type="ECO:0000256" key="4">
    <source>
        <dbReference type="ARBA" id="ARBA00023136"/>
    </source>
</evidence>
<dbReference type="InterPro" id="IPR033985">
    <property type="entry name" value="SusD-like_N"/>
</dbReference>
<evidence type="ECO:0000256" key="2">
    <source>
        <dbReference type="ARBA" id="ARBA00006275"/>
    </source>
</evidence>
<dbReference type="InterPro" id="IPR011990">
    <property type="entry name" value="TPR-like_helical_dom_sf"/>
</dbReference>
<name>A0A316LD11_9FLAO</name>
<feature type="domain" description="RagB/SusD" evidence="7">
    <location>
        <begin position="350"/>
        <end position="487"/>
    </location>
</feature>
<keyword evidence="3 6" id="KW-0732">Signal</keyword>
<comment type="similarity">
    <text evidence="2">Belongs to the SusD family.</text>
</comment>
<sequence length="487" mass="53667">MKHIKYLVFAIIGLSFLACSDDFLNPLPDTAVAVDSFFQSDEDVLAGVIGIYDAIQGTNENTVTNIGNANRGIQFEHLLTEHRTDNTRNATLEGSKSDFHRYVVNANNVESEDFYQSMYEVIFRANNVLNFIDVADASNQARYTAEAKFLRAYAYFKLVRLFSDVPLVTEVVGPTDKEALFTRIPEAQIYAQIVEDLLEAVGVLDNSFKSRASRAAAQALLAKVYLTQASPNYTGAQQLCEAIINSGEFDLESDYSDVFYSELNDEIIFAIQYQSGDANESQSFSSEFTSAVRAGREDGQNIVNDNLRIVFGSNGGIRTATSITDFDGSLAPDENEVAKFFPDGFDVNADPDPYGPNARNAGNDYIAMRFADVLLMHVEAIMAGGASTSAPGALTSFQRVRDRAFPDTAPNLISSISKDELLLERRVELAFENQRWFDLLRFGVADAVLTAHAAEMGYIYSSRALLLPIPAREINISEGLLTQNPGY</sequence>
<evidence type="ECO:0000313" key="9">
    <source>
        <dbReference type="EMBL" id="PWL37950.1"/>
    </source>
</evidence>
<accession>A0A316LD11</accession>
<dbReference type="GO" id="GO:0009279">
    <property type="term" value="C:cell outer membrane"/>
    <property type="evidence" value="ECO:0007669"/>
    <property type="project" value="UniProtKB-SubCell"/>
</dbReference>
<comment type="subcellular location">
    <subcellularLocation>
        <location evidence="1">Cell outer membrane</location>
    </subcellularLocation>
</comment>
<feature type="chain" id="PRO_5016428931" evidence="6">
    <location>
        <begin position="21"/>
        <end position="487"/>
    </location>
</feature>
<comment type="caution">
    <text evidence="9">The sequence shown here is derived from an EMBL/GenBank/DDBJ whole genome shotgun (WGS) entry which is preliminary data.</text>
</comment>
<reference evidence="9 10" key="1">
    <citation type="submission" date="2018-05" db="EMBL/GenBank/DDBJ databases">
        <title>Complete genome sequence of Flagellimonas aquimarina ECD12 isolated from seaweed Ecklonia cava.</title>
        <authorList>
            <person name="Choi S."/>
            <person name="Seong C."/>
        </authorList>
    </citation>
    <scope>NUCLEOTIDE SEQUENCE [LARGE SCALE GENOMIC DNA]</scope>
    <source>
        <strain evidence="9 10">ECD12</strain>
    </source>
</reference>
<dbReference type="PROSITE" id="PS51257">
    <property type="entry name" value="PROKAR_LIPOPROTEIN"/>
    <property type="match status" value="1"/>
</dbReference>
<evidence type="ECO:0000256" key="6">
    <source>
        <dbReference type="SAM" id="SignalP"/>
    </source>
</evidence>
<dbReference type="Proteomes" id="UP000245762">
    <property type="component" value="Unassembled WGS sequence"/>
</dbReference>
<dbReference type="Pfam" id="PF14322">
    <property type="entry name" value="SusD-like_3"/>
    <property type="match status" value="1"/>
</dbReference>
<evidence type="ECO:0000256" key="5">
    <source>
        <dbReference type="ARBA" id="ARBA00023237"/>
    </source>
</evidence>
<proteinExistence type="inferred from homology"/>
<keyword evidence="10" id="KW-1185">Reference proteome</keyword>
<dbReference type="Gene3D" id="1.25.40.390">
    <property type="match status" value="1"/>
</dbReference>
<evidence type="ECO:0000259" key="8">
    <source>
        <dbReference type="Pfam" id="PF14322"/>
    </source>
</evidence>
<protein>
    <submittedName>
        <fullName evidence="9">RagB/SusD family nutrient uptake outer membrane protein</fullName>
    </submittedName>
</protein>
<keyword evidence="5" id="KW-0998">Cell outer membrane</keyword>
<organism evidence="9 10">
    <name type="scientific">Flagellimonas aquimarina</name>
    <dbReference type="NCBI Taxonomy" id="2201895"/>
    <lineage>
        <taxon>Bacteria</taxon>
        <taxon>Pseudomonadati</taxon>
        <taxon>Bacteroidota</taxon>
        <taxon>Flavobacteriia</taxon>
        <taxon>Flavobacteriales</taxon>
        <taxon>Flavobacteriaceae</taxon>
        <taxon>Flagellimonas</taxon>
    </lineage>
</organism>
<dbReference type="EMBL" id="QGEG01000003">
    <property type="protein sequence ID" value="PWL37950.1"/>
    <property type="molecule type" value="Genomic_DNA"/>
</dbReference>
<keyword evidence="4" id="KW-0472">Membrane</keyword>
<feature type="signal peptide" evidence="6">
    <location>
        <begin position="1"/>
        <end position="20"/>
    </location>
</feature>
<evidence type="ECO:0000256" key="1">
    <source>
        <dbReference type="ARBA" id="ARBA00004442"/>
    </source>
</evidence>
<evidence type="ECO:0000259" key="7">
    <source>
        <dbReference type="Pfam" id="PF07980"/>
    </source>
</evidence>
<evidence type="ECO:0000256" key="3">
    <source>
        <dbReference type="ARBA" id="ARBA00022729"/>
    </source>
</evidence>
<feature type="domain" description="SusD-like N-terminal" evidence="8">
    <location>
        <begin position="70"/>
        <end position="226"/>
    </location>
</feature>
<gene>
    <name evidence="9" type="ORF">DKG77_13620</name>
</gene>
<dbReference type="SUPFAM" id="SSF48452">
    <property type="entry name" value="TPR-like"/>
    <property type="match status" value="1"/>
</dbReference>
<dbReference type="OrthoDB" id="5694214at2"/>
<dbReference type="RefSeq" id="WP_109664400.1">
    <property type="nucleotide sequence ID" value="NZ_QGEG01000003.1"/>
</dbReference>
<evidence type="ECO:0000313" key="10">
    <source>
        <dbReference type="Proteomes" id="UP000245762"/>
    </source>
</evidence>
<dbReference type="Pfam" id="PF07980">
    <property type="entry name" value="SusD_RagB"/>
    <property type="match status" value="1"/>
</dbReference>
<dbReference type="AlphaFoldDB" id="A0A316LD11"/>
<dbReference type="InterPro" id="IPR012944">
    <property type="entry name" value="SusD_RagB_dom"/>
</dbReference>